<comment type="caution">
    <text evidence="3">The sequence shown here is derived from an EMBL/GenBank/DDBJ whole genome shotgun (WGS) entry which is preliminary data.</text>
</comment>
<dbReference type="Pfam" id="PF00534">
    <property type="entry name" value="Glycos_transf_1"/>
    <property type="match status" value="1"/>
</dbReference>
<dbReference type="InterPro" id="IPR028098">
    <property type="entry name" value="Glyco_trans_4-like_N"/>
</dbReference>
<dbReference type="PANTHER" id="PTHR12526:SF609">
    <property type="entry name" value="LIPOPOLYSACCHARIDE BIOSYNTHESIS PROTEIN"/>
    <property type="match status" value="1"/>
</dbReference>
<dbReference type="EMBL" id="JAEPRJ010000001">
    <property type="protein sequence ID" value="MBK5896600.1"/>
    <property type="molecule type" value="Genomic_DNA"/>
</dbReference>
<dbReference type="CDD" id="cd03794">
    <property type="entry name" value="GT4_WbuB-like"/>
    <property type="match status" value="1"/>
</dbReference>
<evidence type="ECO:0000259" key="1">
    <source>
        <dbReference type="Pfam" id="PF00534"/>
    </source>
</evidence>
<organism evidence="3 4">
    <name type="scientific">Catonella massiliensis</name>
    <dbReference type="NCBI Taxonomy" id="2799636"/>
    <lineage>
        <taxon>Bacteria</taxon>
        <taxon>Bacillati</taxon>
        <taxon>Bacillota</taxon>
        <taxon>Clostridia</taxon>
        <taxon>Lachnospirales</taxon>
        <taxon>Lachnospiraceae</taxon>
        <taxon>Catonella</taxon>
    </lineage>
</organism>
<proteinExistence type="predicted"/>
<evidence type="ECO:0000259" key="2">
    <source>
        <dbReference type="Pfam" id="PF13439"/>
    </source>
</evidence>
<dbReference type="SUPFAM" id="SSF53756">
    <property type="entry name" value="UDP-Glycosyltransferase/glycogen phosphorylase"/>
    <property type="match status" value="1"/>
</dbReference>
<accession>A0ABS1IXG7</accession>
<protein>
    <submittedName>
        <fullName evidence="3">Glycosyltransferase family 4 protein</fullName>
    </submittedName>
</protein>
<dbReference type="Gene3D" id="3.40.50.2000">
    <property type="entry name" value="Glycogen Phosphorylase B"/>
    <property type="match status" value="2"/>
</dbReference>
<keyword evidence="4" id="KW-1185">Reference proteome</keyword>
<sequence>MQILFLTLMKIYSPSDEGIYMDLMKCFAEKGHKVSIISPLEKKEAGEEEVISAPNISLVRCRTGNLFGVGMLEKGISQMRLASQYLKAVYKYFPETKFDLILYSTPPISLATVVEKIKRSTGAATYLLLKDIFPQNAVDIGILKPFMAKALFRSKEKKLYEISDYIGCMSPANVDYLLKHNEIDSNKVEVCPNSIKVEVDISVALSADSIAKSRENDREELFAKYDIPVDKTIFLYGGNLGKPQDIPFIIECIKKASTVEEAYFVVCGDGTEYGKLLAFVSEYKPSNLTLIKSLPKADYDRLVRVSDVGMIFLDHRFSIPNFPSRLLSYLKEGIPVLVCTDKNTDIGRIAEDNDFGLSSTSDNVEDFISNVSKLTDKGLRLRLGENGYRYLLENYTVERSYEIIMRHFN</sequence>
<reference evidence="3 4" key="1">
    <citation type="submission" date="2021-01" db="EMBL/GenBank/DDBJ databases">
        <title>Isolation and description of Catonella massiliensis sp. nov., a novel Catonella species, isolated from a stable periodontitis subject.</title>
        <authorList>
            <person name="Antezack A."/>
            <person name="Boxberger M."/>
            <person name="La Scola B."/>
            <person name="Monnet-Corti V."/>
        </authorList>
    </citation>
    <scope>NUCLEOTIDE SEQUENCE [LARGE SCALE GENOMIC DNA]</scope>
    <source>
        <strain evidence="3 4">Marseille-Q4567</strain>
    </source>
</reference>
<feature type="domain" description="Glycosyltransferase subfamily 4-like N-terminal" evidence="2">
    <location>
        <begin position="21"/>
        <end position="198"/>
    </location>
</feature>
<dbReference type="Proteomes" id="UP000604730">
    <property type="component" value="Unassembled WGS sequence"/>
</dbReference>
<dbReference type="InterPro" id="IPR001296">
    <property type="entry name" value="Glyco_trans_1"/>
</dbReference>
<gene>
    <name evidence="3" type="ORF">JJN12_02210</name>
</gene>
<dbReference type="Pfam" id="PF13439">
    <property type="entry name" value="Glyco_transf_4"/>
    <property type="match status" value="1"/>
</dbReference>
<dbReference type="PANTHER" id="PTHR12526">
    <property type="entry name" value="GLYCOSYLTRANSFERASE"/>
    <property type="match status" value="1"/>
</dbReference>
<evidence type="ECO:0000313" key="3">
    <source>
        <dbReference type="EMBL" id="MBK5896600.1"/>
    </source>
</evidence>
<evidence type="ECO:0000313" key="4">
    <source>
        <dbReference type="Proteomes" id="UP000604730"/>
    </source>
</evidence>
<name>A0ABS1IXG7_9FIRM</name>
<feature type="domain" description="Glycosyl transferase family 1" evidence="1">
    <location>
        <begin position="217"/>
        <end position="389"/>
    </location>
</feature>